<comment type="caution">
    <text evidence="1">The sequence shown here is derived from an EMBL/GenBank/DDBJ whole genome shotgun (WGS) entry which is preliminary data.</text>
</comment>
<reference evidence="1 2" key="1">
    <citation type="journal article" date="2021" name="Hortic Res">
        <title>The domestication of Cucurbita argyrosperma as revealed by the genome of its wild relative.</title>
        <authorList>
            <person name="Barrera-Redondo J."/>
            <person name="Sanchez-de la Vega G."/>
            <person name="Aguirre-Liguori J.A."/>
            <person name="Castellanos-Morales G."/>
            <person name="Gutierrez-Guerrero Y.T."/>
            <person name="Aguirre-Dugua X."/>
            <person name="Aguirre-Planter E."/>
            <person name="Tenaillon M.I."/>
            <person name="Lira-Saade R."/>
            <person name="Eguiarte L.E."/>
        </authorList>
    </citation>
    <scope>NUCLEOTIDE SEQUENCE [LARGE SCALE GENOMIC DNA]</scope>
    <source>
        <strain evidence="1">JBR-2021</strain>
    </source>
</reference>
<evidence type="ECO:0000313" key="2">
    <source>
        <dbReference type="Proteomes" id="UP000685013"/>
    </source>
</evidence>
<gene>
    <name evidence="1" type="ORF">SDJN03_13066</name>
</gene>
<sequence>MSFKLRRSKYEFTVNHQSTSRKPIANRNISVHLNELQTLASNGNAISITYLSQKDRQQQGDMLESKKDKPFALLSAISKRKNNSDDNVRIPISLPAGEKNRSPNIASQTLFHFPPSSSTLVMAPFGT</sequence>
<feature type="non-terminal residue" evidence="1">
    <location>
        <position position="1"/>
    </location>
</feature>
<accession>A0AAV6NB56</accession>
<organism evidence="1 2">
    <name type="scientific">Cucurbita argyrosperma subsp. sororia</name>
    <dbReference type="NCBI Taxonomy" id="37648"/>
    <lineage>
        <taxon>Eukaryota</taxon>
        <taxon>Viridiplantae</taxon>
        <taxon>Streptophyta</taxon>
        <taxon>Embryophyta</taxon>
        <taxon>Tracheophyta</taxon>
        <taxon>Spermatophyta</taxon>
        <taxon>Magnoliopsida</taxon>
        <taxon>eudicotyledons</taxon>
        <taxon>Gunneridae</taxon>
        <taxon>Pentapetalae</taxon>
        <taxon>rosids</taxon>
        <taxon>fabids</taxon>
        <taxon>Cucurbitales</taxon>
        <taxon>Cucurbitaceae</taxon>
        <taxon>Cucurbiteae</taxon>
        <taxon>Cucurbita</taxon>
    </lineage>
</organism>
<proteinExistence type="predicted"/>
<dbReference type="AlphaFoldDB" id="A0AAV6NB56"/>
<name>A0AAV6NB56_9ROSI</name>
<keyword evidence="2" id="KW-1185">Reference proteome</keyword>
<protein>
    <submittedName>
        <fullName evidence="1">Uncharacterized protein</fullName>
    </submittedName>
</protein>
<dbReference type="EMBL" id="JAGKQH010000008">
    <property type="protein sequence ID" value="KAG6593590.1"/>
    <property type="molecule type" value="Genomic_DNA"/>
</dbReference>
<dbReference type="Proteomes" id="UP000685013">
    <property type="component" value="Chromosome 8"/>
</dbReference>
<evidence type="ECO:0000313" key="1">
    <source>
        <dbReference type="EMBL" id="KAG6593590.1"/>
    </source>
</evidence>